<keyword evidence="1" id="KW-1133">Transmembrane helix</keyword>
<keyword evidence="1" id="KW-0472">Membrane</keyword>
<proteinExistence type="predicted"/>
<sequence>MPVREGGSTPSTALSLSRILIKILILHFLFSIHHCRFNHSSRFALPLLALFSTSCGAHTLLKCAVVRSWR</sequence>
<evidence type="ECO:0000256" key="1">
    <source>
        <dbReference type="SAM" id="Phobius"/>
    </source>
</evidence>
<evidence type="ECO:0000313" key="2">
    <source>
        <dbReference type="EMBL" id="KAK7310955.1"/>
    </source>
</evidence>
<feature type="transmembrane region" description="Helical" evidence="1">
    <location>
        <begin position="12"/>
        <end position="31"/>
    </location>
</feature>
<dbReference type="AlphaFoldDB" id="A0AAN9PSZ4"/>
<keyword evidence="1" id="KW-0812">Transmembrane</keyword>
<name>A0AAN9PSZ4_CLITE</name>
<dbReference type="Proteomes" id="UP001359559">
    <property type="component" value="Unassembled WGS sequence"/>
</dbReference>
<reference evidence="2 3" key="1">
    <citation type="submission" date="2024-01" db="EMBL/GenBank/DDBJ databases">
        <title>The genomes of 5 underutilized Papilionoideae crops provide insights into root nodulation and disease resistance.</title>
        <authorList>
            <person name="Yuan L."/>
        </authorList>
    </citation>
    <scope>NUCLEOTIDE SEQUENCE [LARGE SCALE GENOMIC DNA]</scope>
    <source>
        <strain evidence="2">LY-2023</strain>
        <tissue evidence="2">Leaf</tissue>
    </source>
</reference>
<evidence type="ECO:0000313" key="3">
    <source>
        <dbReference type="Proteomes" id="UP001359559"/>
    </source>
</evidence>
<organism evidence="2 3">
    <name type="scientific">Clitoria ternatea</name>
    <name type="common">Butterfly pea</name>
    <dbReference type="NCBI Taxonomy" id="43366"/>
    <lineage>
        <taxon>Eukaryota</taxon>
        <taxon>Viridiplantae</taxon>
        <taxon>Streptophyta</taxon>
        <taxon>Embryophyta</taxon>
        <taxon>Tracheophyta</taxon>
        <taxon>Spermatophyta</taxon>
        <taxon>Magnoliopsida</taxon>
        <taxon>eudicotyledons</taxon>
        <taxon>Gunneridae</taxon>
        <taxon>Pentapetalae</taxon>
        <taxon>rosids</taxon>
        <taxon>fabids</taxon>
        <taxon>Fabales</taxon>
        <taxon>Fabaceae</taxon>
        <taxon>Papilionoideae</taxon>
        <taxon>50 kb inversion clade</taxon>
        <taxon>NPAAA clade</taxon>
        <taxon>indigoferoid/millettioid clade</taxon>
        <taxon>Phaseoleae</taxon>
        <taxon>Clitoria</taxon>
    </lineage>
</organism>
<accession>A0AAN9PSZ4</accession>
<comment type="caution">
    <text evidence="2">The sequence shown here is derived from an EMBL/GenBank/DDBJ whole genome shotgun (WGS) entry which is preliminary data.</text>
</comment>
<gene>
    <name evidence="2" type="ORF">RJT34_08772</name>
</gene>
<keyword evidence="3" id="KW-1185">Reference proteome</keyword>
<protein>
    <submittedName>
        <fullName evidence="2">Uncharacterized protein</fullName>
    </submittedName>
</protein>
<dbReference type="EMBL" id="JAYKXN010000002">
    <property type="protein sequence ID" value="KAK7310955.1"/>
    <property type="molecule type" value="Genomic_DNA"/>
</dbReference>